<dbReference type="RefSeq" id="WP_256532823.1">
    <property type="nucleotide sequence ID" value="NZ_CP101824.1"/>
</dbReference>
<reference evidence="9 10" key="1">
    <citation type="journal article" date="2019" name="Int. J. Syst. Evol. Microbiol.">
        <title>The Global Catalogue of Microorganisms (GCM) 10K type strain sequencing project: providing services to taxonomists for standard genome sequencing and annotation.</title>
        <authorList>
            <consortium name="The Broad Institute Genomics Platform"/>
            <consortium name="The Broad Institute Genome Sequencing Center for Infectious Disease"/>
            <person name="Wu L."/>
            <person name="Ma J."/>
        </authorList>
    </citation>
    <scope>NUCLEOTIDE SEQUENCE [LARGE SCALE GENOMIC DNA]</scope>
    <source>
        <strain evidence="9 10">IBRC-M 10256</strain>
    </source>
</reference>
<comment type="subcellular location">
    <subcellularLocation>
        <location evidence="1 7">Cell membrane</location>
        <topology evidence="1 7">Multi-pass membrane protein</topology>
    </subcellularLocation>
</comment>
<evidence type="ECO:0000256" key="7">
    <source>
        <dbReference type="RuleBase" id="RU363032"/>
    </source>
</evidence>
<feature type="transmembrane region" description="Helical" evidence="7">
    <location>
        <begin position="20"/>
        <end position="41"/>
    </location>
</feature>
<keyword evidence="3" id="KW-1003">Cell membrane</keyword>
<evidence type="ECO:0000313" key="9">
    <source>
        <dbReference type="EMBL" id="MFC3959275.1"/>
    </source>
</evidence>
<organism evidence="9 10">
    <name type="scientific">Halovivax cerinus</name>
    <dbReference type="NCBI Taxonomy" id="1487865"/>
    <lineage>
        <taxon>Archaea</taxon>
        <taxon>Methanobacteriati</taxon>
        <taxon>Methanobacteriota</taxon>
        <taxon>Stenosarchaea group</taxon>
        <taxon>Halobacteria</taxon>
        <taxon>Halobacteriales</taxon>
        <taxon>Natrialbaceae</taxon>
        <taxon>Halovivax</taxon>
    </lineage>
</organism>
<dbReference type="PROSITE" id="PS50928">
    <property type="entry name" value="ABC_TM1"/>
    <property type="match status" value="1"/>
</dbReference>
<keyword evidence="5 7" id="KW-1133">Transmembrane helix</keyword>
<accession>A0ABD5NRA6</accession>
<dbReference type="InterPro" id="IPR035906">
    <property type="entry name" value="MetI-like_sf"/>
</dbReference>
<evidence type="ECO:0000256" key="6">
    <source>
        <dbReference type="ARBA" id="ARBA00023136"/>
    </source>
</evidence>
<evidence type="ECO:0000256" key="5">
    <source>
        <dbReference type="ARBA" id="ARBA00022989"/>
    </source>
</evidence>
<dbReference type="SUPFAM" id="SSF161098">
    <property type="entry name" value="MetI-like"/>
    <property type="match status" value="1"/>
</dbReference>
<keyword evidence="10" id="KW-1185">Reference proteome</keyword>
<gene>
    <name evidence="9" type="ORF">ACFOUR_12995</name>
</gene>
<feature type="transmembrane region" description="Helical" evidence="7">
    <location>
        <begin position="231"/>
        <end position="250"/>
    </location>
</feature>
<dbReference type="Proteomes" id="UP001595846">
    <property type="component" value="Unassembled WGS sequence"/>
</dbReference>
<evidence type="ECO:0000256" key="4">
    <source>
        <dbReference type="ARBA" id="ARBA00022692"/>
    </source>
</evidence>
<feature type="domain" description="ABC transmembrane type-1" evidence="8">
    <location>
        <begin position="69"/>
        <end position="249"/>
    </location>
</feature>
<dbReference type="GO" id="GO:0005886">
    <property type="term" value="C:plasma membrane"/>
    <property type="evidence" value="ECO:0007669"/>
    <property type="project" value="UniProtKB-SubCell"/>
</dbReference>
<dbReference type="Pfam" id="PF00528">
    <property type="entry name" value="BPD_transp_1"/>
    <property type="match status" value="1"/>
</dbReference>
<dbReference type="GeneID" id="73901930"/>
<evidence type="ECO:0000259" key="8">
    <source>
        <dbReference type="PROSITE" id="PS50928"/>
    </source>
</evidence>
<evidence type="ECO:0000313" key="10">
    <source>
        <dbReference type="Proteomes" id="UP001595846"/>
    </source>
</evidence>
<keyword evidence="2 7" id="KW-0813">Transport</keyword>
<proteinExistence type="inferred from homology"/>
<dbReference type="Gene3D" id="1.10.3720.10">
    <property type="entry name" value="MetI-like"/>
    <property type="match status" value="1"/>
</dbReference>
<dbReference type="AlphaFoldDB" id="A0ABD5NRA6"/>
<dbReference type="PANTHER" id="PTHR30151:SF38">
    <property type="entry name" value="ALIPHATIC SULFONATES TRANSPORT PERMEASE PROTEIN SSUC-RELATED"/>
    <property type="match status" value="1"/>
</dbReference>
<dbReference type="EMBL" id="JBHSAQ010000011">
    <property type="protein sequence ID" value="MFC3959275.1"/>
    <property type="molecule type" value="Genomic_DNA"/>
</dbReference>
<evidence type="ECO:0000256" key="3">
    <source>
        <dbReference type="ARBA" id="ARBA00022475"/>
    </source>
</evidence>
<comment type="similarity">
    <text evidence="7">Belongs to the binding-protein-dependent transport system permease family.</text>
</comment>
<sequence>MATSTRTSVLDTVDVSVRRWAPRVVAIGLTYGLWYVIATMFPSDLMPYPLETLELTWDLYVSGQAFTHLIPSLSRIGIAFVAAMIIGTGVGVAMGSTNFGQLYFAPFVVIGLALPSVALAAIMRLIFGYTFVAPVVAATLAVVPFVTVNIWKGVENIDQDLLEMASSFDVSNLRLLWRIVIPNTAPSLFAATRFGLALSWKVVTVVEVFAASSGIGYMVNRTYQSFRFEQSFAWAVVFIVVVIFVEYLVLKPLERRMFEYRQDVDFDFGGVR</sequence>
<dbReference type="CDD" id="cd06261">
    <property type="entry name" value="TM_PBP2"/>
    <property type="match status" value="1"/>
</dbReference>
<name>A0ABD5NRA6_9EURY</name>
<evidence type="ECO:0000256" key="2">
    <source>
        <dbReference type="ARBA" id="ARBA00022448"/>
    </source>
</evidence>
<comment type="caution">
    <text evidence="9">The sequence shown here is derived from an EMBL/GenBank/DDBJ whole genome shotgun (WGS) entry which is preliminary data.</text>
</comment>
<protein>
    <submittedName>
        <fullName evidence="9">ABC transporter permease</fullName>
    </submittedName>
</protein>
<feature type="transmembrane region" description="Helical" evidence="7">
    <location>
        <begin position="102"/>
        <end position="122"/>
    </location>
</feature>
<feature type="transmembrane region" description="Helical" evidence="7">
    <location>
        <begin position="76"/>
        <end position="96"/>
    </location>
</feature>
<dbReference type="PANTHER" id="PTHR30151">
    <property type="entry name" value="ALKANE SULFONATE ABC TRANSPORTER-RELATED, MEMBRANE SUBUNIT"/>
    <property type="match status" value="1"/>
</dbReference>
<keyword evidence="6 7" id="KW-0472">Membrane</keyword>
<evidence type="ECO:0000256" key="1">
    <source>
        <dbReference type="ARBA" id="ARBA00004651"/>
    </source>
</evidence>
<feature type="transmembrane region" description="Helical" evidence="7">
    <location>
        <begin position="129"/>
        <end position="151"/>
    </location>
</feature>
<feature type="transmembrane region" description="Helical" evidence="7">
    <location>
        <begin position="198"/>
        <end position="219"/>
    </location>
</feature>
<keyword evidence="4 7" id="KW-0812">Transmembrane</keyword>
<dbReference type="InterPro" id="IPR000515">
    <property type="entry name" value="MetI-like"/>
</dbReference>